<evidence type="ECO:0000259" key="1">
    <source>
        <dbReference type="SMART" id="SM00471"/>
    </source>
</evidence>
<dbReference type="PANTHER" id="PTHR46246:SF1">
    <property type="entry name" value="GUANOSINE-3',5'-BIS(DIPHOSPHATE) 3'-PYROPHOSPHOHYDROLASE MESH1"/>
    <property type="match status" value="1"/>
</dbReference>
<accession>A0A380S665</accession>
<dbReference type="SMART" id="SM00471">
    <property type="entry name" value="HDc"/>
    <property type="match status" value="1"/>
</dbReference>
<sequence length="189" mass="21104">MDTSVLDKAIVFAVKAHAGTGRRGKGFPYIVHPMEAVEIVATMTDDQELMAAAALHDTVEDTSVTLDDISREFGPRVAKLVEEESDVFMEGVSESDSWHSRKQAAIDRLAGASRDAKIVAMGDKLSNARIIYRDFVQKGDELWKIFHVTDIKEHEWHYRGLAASLKELEGTFAYAEFTDLIEKIFGGRK</sequence>
<organism evidence="2 3">
    <name type="scientific">Fibrobacter succinogenes</name>
    <name type="common">Bacteroides succinogenes</name>
    <dbReference type="NCBI Taxonomy" id="833"/>
    <lineage>
        <taxon>Bacteria</taxon>
        <taxon>Pseudomonadati</taxon>
        <taxon>Fibrobacterota</taxon>
        <taxon>Fibrobacteria</taxon>
        <taxon>Fibrobacterales</taxon>
        <taxon>Fibrobacteraceae</taxon>
        <taxon>Fibrobacter</taxon>
    </lineage>
</organism>
<name>A0A380S665_FIBSU</name>
<proteinExistence type="predicted"/>
<dbReference type="InterPro" id="IPR003607">
    <property type="entry name" value="HD/PDEase_dom"/>
</dbReference>
<dbReference type="GO" id="GO:0008893">
    <property type="term" value="F:guanosine-3',5'-bis(diphosphate) 3'-diphosphatase activity"/>
    <property type="evidence" value="ECO:0007669"/>
    <property type="project" value="TreeGrafter"/>
</dbReference>
<protein>
    <submittedName>
        <fullName evidence="2">HD domain-containing protein</fullName>
    </submittedName>
</protein>
<dbReference type="Gene3D" id="1.10.3210.10">
    <property type="entry name" value="Hypothetical protein af1432"/>
    <property type="match status" value="1"/>
</dbReference>
<dbReference type="InterPro" id="IPR052194">
    <property type="entry name" value="MESH1"/>
</dbReference>
<dbReference type="PANTHER" id="PTHR46246">
    <property type="entry name" value="GUANOSINE-3',5'-BIS(DIPHOSPHATE) 3'-PYROPHOSPHOHYDROLASE MESH1"/>
    <property type="match status" value="1"/>
</dbReference>
<dbReference type="RefSeq" id="WP_088630141.1">
    <property type="nucleotide sequence ID" value="NZ_UHJL01000002.1"/>
</dbReference>
<dbReference type="AlphaFoldDB" id="A0A380S665"/>
<evidence type="ECO:0000313" key="2">
    <source>
        <dbReference type="EMBL" id="SUQ24394.1"/>
    </source>
</evidence>
<dbReference type="Pfam" id="PF13328">
    <property type="entry name" value="HD_4"/>
    <property type="match status" value="1"/>
</dbReference>
<gene>
    <name evidence="2" type="ORF">SAMN05661053_1794</name>
</gene>
<dbReference type="Proteomes" id="UP000255423">
    <property type="component" value="Unassembled WGS sequence"/>
</dbReference>
<feature type="domain" description="HD/PDEase" evidence="1">
    <location>
        <begin position="25"/>
        <end position="137"/>
    </location>
</feature>
<evidence type="ECO:0000313" key="3">
    <source>
        <dbReference type="Proteomes" id="UP000255423"/>
    </source>
</evidence>
<dbReference type="EMBL" id="UHJL01000002">
    <property type="protein sequence ID" value="SUQ24394.1"/>
    <property type="molecule type" value="Genomic_DNA"/>
</dbReference>
<reference evidence="2 3" key="1">
    <citation type="submission" date="2017-08" db="EMBL/GenBank/DDBJ databases">
        <authorList>
            <person name="de Groot N.N."/>
        </authorList>
    </citation>
    <scope>NUCLEOTIDE SEQUENCE [LARGE SCALE GENOMIC DNA]</scope>
    <source>
        <strain evidence="2 3">HM2</strain>
    </source>
</reference>
<dbReference type="SUPFAM" id="SSF109604">
    <property type="entry name" value="HD-domain/PDEase-like"/>
    <property type="match status" value="1"/>
</dbReference>